<keyword evidence="7" id="KW-1185">Reference proteome</keyword>
<dbReference type="Gene3D" id="1.10.10.10">
    <property type="entry name" value="Winged helix-like DNA-binding domain superfamily/Winged helix DNA-binding domain"/>
    <property type="match status" value="1"/>
</dbReference>
<dbReference type="GO" id="GO:0003700">
    <property type="term" value="F:DNA-binding transcription factor activity"/>
    <property type="evidence" value="ECO:0007669"/>
    <property type="project" value="InterPro"/>
</dbReference>
<dbReference type="SUPFAM" id="SSF46785">
    <property type="entry name" value="Winged helix' DNA-binding domain"/>
    <property type="match status" value="1"/>
</dbReference>
<dbReference type="Pfam" id="PF01047">
    <property type="entry name" value="MarR"/>
    <property type="match status" value="1"/>
</dbReference>
<evidence type="ECO:0000313" key="7">
    <source>
        <dbReference type="Proteomes" id="UP000180175"/>
    </source>
</evidence>
<dbReference type="RefSeq" id="WP_071317084.1">
    <property type="nucleotide sequence ID" value="NZ_CP063356.2"/>
</dbReference>
<evidence type="ECO:0000256" key="3">
    <source>
        <dbReference type="ARBA" id="ARBA00023163"/>
    </source>
</evidence>
<organism evidence="5 7">
    <name type="scientific">Anaerobacillus isosaccharinicus</name>
    <dbReference type="NCBI Taxonomy" id="1532552"/>
    <lineage>
        <taxon>Bacteria</taxon>
        <taxon>Bacillati</taxon>
        <taxon>Bacillota</taxon>
        <taxon>Bacilli</taxon>
        <taxon>Bacillales</taxon>
        <taxon>Bacillaceae</taxon>
        <taxon>Anaerobacillus</taxon>
    </lineage>
</organism>
<evidence type="ECO:0000256" key="1">
    <source>
        <dbReference type="ARBA" id="ARBA00023015"/>
    </source>
</evidence>
<evidence type="ECO:0000256" key="2">
    <source>
        <dbReference type="ARBA" id="ARBA00023125"/>
    </source>
</evidence>
<gene>
    <name evidence="6" type="ORF">AWH56_023885</name>
    <name evidence="5" type="ORF">AWH56_10390</name>
</gene>
<keyword evidence="1" id="KW-0805">Transcription regulation</keyword>
<dbReference type="InterPro" id="IPR000835">
    <property type="entry name" value="HTH_MarR-typ"/>
</dbReference>
<dbReference type="PROSITE" id="PS50995">
    <property type="entry name" value="HTH_MARR_2"/>
    <property type="match status" value="1"/>
</dbReference>
<dbReference type="PANTHER" id="PTHR42756">
    <property type="entry name" value="TRANSCRIPTIONAL REGULATOR, MARR"/>
    <property type="match status" value="1"/>
</dbReference>
<evidence type="ECO:0000313" key="6">
    <source>
        <dbReference type="EMBL" id="QOY35668.1"/>
    </source>
</evidence>
<dbReference type="EMBL" id="LQXD01000088">
    <property type="protein sequence ID" value="OIJ18703.1"/>
    <property type="molecule type" value="Genomic_DNA"/>
</dbReference>
<dbReference type="SMART" id="SM00347">
    <property type="entry name" value="HTH_MARR"/>
    <property type="match status" value="1"/>
</dbReference>
<keyword evidence="3" id="KW-0804">Transcription</keyword>
<dbReference type="PANTHER" id="PTHR42756:SF1">
    <property type="entry name" value="TRANSCRIPTIONAL REPRESSOR OF EMRAB OPERON"/>
    <property type="match status" value="1"/>
</dbReference>
<dbReference type="InterPro" id="IPR036388">
    <property type="entry name" value="WH-like_DNA-bd_sf"/>
</dbReference>
<reference evidence="5 7" key="1">
    <citation type="submission" date="2016-10" db="EMBL/GenBank/DDBJ databases">
        <title>Draft genome sequences of four alkaliphilic bacteria belonging to the Anaerobacillus genus.</title>
        <authorList>
            <person name="Bassil N.M."/>
            <person name="Lloyd J.R."/>
        </authorList>
    </citation>
    <scope>NUCLEOTIDE SEQUENCE [LARGE SCALE GENOMIC DNA]</scope>
    <source>
        <strain evidence="5 7">NB2006</strain>
    </source>
</reference>
<dbReference type="EMBL" id="CP063356">
    <property type="protein sequence ID" value="QOY35668.1"/>
    <property type="molecule type" value="Genomic_DNA"/>
</dbReference>
<sequence>MDQRKMKELIEQYANVYLFATKKLETLISEKVIPMSIEQFGMLRVLHLEGEQTLKEVAEKCGVHKSAITQKAVRLEEKGLIIRKDHPHDRRSAYLSLTEEGSKVYLHSEEAIVVFISCFFEQLEPNEVAVFLNVYEKINNMIREKEESDK</sequence>
<protein>
    <submittedName>
        <fullName evidence="6">MarR family transcriptional regulator</fullName>
    </submittedName>
</protein>
<reference evidence="6" key="4">
    <citation type="submission" date="2020-10" db="EMBL/GenBank/DDBJ databases">
        <authorList>
            <person name="Bassil N.M."/>
            <person name="Lloyd J.R."/>
        </authorList>
    </citation>
    <scope>NUCLEOTIDE SEQUENCE</scope>
    <source>
        <strain evidence="6">NB2006</strain>
    </source>
</reference>
<accession>A0A1S2M2Q9</accession>
<keyword evidence="2" id="KW-0238">DNA-binding</keyword>
<dbReference type="PRINTS" id="PR00598">
    <property type="entry name" value="HTHMARR"/>
</dbReference>
<dbReference type="Proteomes" id="UP000180175">
    <property type="component" value="Chromosome"/>
</dbReference>
<proteinExistence type="predicted"/>
<name>A0A1S2M2Q9_9BACI</name>
<reference evidence="6 7" key="3">
    <citation type="journal article" date="2019" name="Int. J. Syst. Evol. Microbiol.">
        <title>Anaerobacillus isosaccharinicus sp. nov., an alkaliphilic bacterium which degrades isosaccharinic acid.</title>
        <authorList>
            <person name="Bassil N.M."/>
            <person name="Lloyd J.R."/>
        </authorList>
    </citation>
    <scope>NUCLEOTIDE SEQUENCE [LARGE SCALE GENOMIC DNA]</scope>
    <source>
        <strain evidence="6 7">NB2006</strain>
    </source>
</reference>
<evidence type="ECO:0000259" key="4">
    <source>
        <dbReference type="PROSITE" id="PS50995"/>
    </source>
</evidence>
<dbReference type="OrthoDB" id="3254893at2"/>
<evidence type="ECO:0000313" key="5">
    <source>
        <dbReference type="EMBL" id="OIJ18703.1"/>
    </source>
</evidence>
<feature type="domain" description="HTH marR-type" evidence="4">
    <location>
        <begin position="1"/>
        <end position="140"/>
    </location>
</feature>
<dbReference type="KEGG" id="aia:AWH56_023885"/>
<dbReference type="InterPro" id="IPR036390">
    <property type="entry name" value="WH_DNA-bd_sf"/>
</dbReference>
<dbReference type="AlphaFoldDB" id="A0A1S2M2Q9"/>
<reference evidence="6 7" key="2">
    <citation type="journal article" date="2017" name="Genome Announc.">
        <title>Draft Genome Sequences of Four Alkaliphilic Bacteria Belonging to the Anaerobacillus Genus.</title>
        <authorList>
            <person name="Bassil N.M."/>
            <person name="Lloyd J.R."/>
        </authorList>
    </citation>
    <scope>NUCLEOTIDE SEQUENCE [LARGE SCALE GENOMIC DNA]</scope>
    <source>
        <strain evidence="6 7">NB2006</strain>
    </source>
</reference>
<dbReference type="GO" id="GO:0003677">
    <property type="term" value="F:DNA binding"/>
    <property type="evidence" value="ECO:0007669"/>
    <property type="project" value="UniProtKB-KW"/>
</dbReference>